<dbReference type="EMBL" id="KZ819680">
    <property type="protein sequence ID" value="PWN24555.1"/>
    <property type="molecule type" value="Genomic_DNA"/>
</dbReference>
<gene>
    <name evidence="2" type="ORF">BDZ90DRAFT_228780</name>
</gene>
<accession>A0A316UN16</accession>
<feature type="transmembrane region" description="Helical" evidence="1">
    <location>
        <begin position="191"/>
        <end position="212"/>
    </location>
</feature>
<dbReference type="GeneID" id="37026659"/>
<sequence>MPLLAFPVDATPASFAVALSTPSGDLPKEVQRKLKRRAELQGELLLCRLRLAMNAKEGMAPWRRRVGQSIRPNTIALAFPTMKALFNVTGHDGRSLVAGRAGRDDLVGFIFAQAAQYNNVAQMEQSLIGAQPSLSAYLRAPLSHGMPGLGLMWPANWPGIGEWGITLREAKDVVWPKLATIAKRIRGRAAYGWYGLSLIATTILDIGVNAVVRNSFPRDLASESWLPTIIRWAGERHSLTVE</sequence>
<keyword evidence="1" id="KW-0472">Membrane</keyword>
<keyword evidence="3" id="KW-1185">Reference proteome</keyword>
<dbReference type="AlphaFoldDB" id="A0A316UN16"/>
<proteinExistence type="predicted"/>
<dbReference type="Proteomes" id="UP000245884">
    <property type="component" value="Unassembled WGS sequence"/>
</dbReference>
<keyword evidence="1" id="KW-0812">Transmembrane</keyword>
<name>A0A316UN16_9BASI</name>
<evidence type="ECO:0000313" key="3">
    <source>
        <dbReference type="Proteomes" id="UP000245884"/>
    </source>
</evidence>
<organism evidence="2 3">
    <name type="scientific">Jaminaea rosea</name>
    <dbReference type="NCBI Taxonomy" id="1569628"/>
    <lineage>
        <taxon>Eukaryota</taxon>
        <taxon>Fungi</taxon>
        <taxon>Dikarya</taxon>
        <taxon>Basidiomycota</taxon>
        <taxon>Ustilaginomycotina</taxon>
        <taxon>Exobasidiomycetes</taxon>
        <taxon>Microstromatales</taxon>
        <taxon>Microstromatales incertae sedis</taxon>
        <taxon>Jaminaea</taxon>
    </lineage>
</organism>
<protein>
    <submittedName>
        <fullName evidence="2">Uncharacterized protein</fullName>
    </submittedName>
</protein>
<keyword evidence="1" id="KW-1133">Transmembrane helix</keyword>
<reference evidence="2 3" key="1">
    <citation type="journal article" date="2018" name="Mol. Biol. Evol.">
        <title>Broad Genomic Sampling Reveals a Smut Pathogenic Ancestry of the Fungal Clade Ustilaginomycotina.</title>
        <authorList>
            <person name="Kijpornyongpan T."/>
            <person name="Mondo S.J."/>
            <person name="Barry K."/>
            <person name="Sandor L."/>
            <person name="Lee J."/>
            <person name="Lipzen A."/>
            <person name="Pangilinan J."/>
            <person name="LaButti K."/>
            <person name="Hainaut M."/>
            <person name="Henrissat B."/>
            <person name="Grigoriev I.V."/>
            <person name="Spatafora J.W."/>
            <person name="Aime M.C."/>
        </authorList>
    </citation>
    <scope>NUCLEOTIDE SEQUENCE [LARGE SCALE GENOMIC DNA]</scope>
    <source>
        <strain evidence="2 3">MCA 5214</strain>
    </source>
</reference>
<evidence type="ECO:0000313" key="2">
    <source>
        <dbReference type="EMBL" id="PWN24555.1"/>
    </source>
</evidence>
<dbReference type="RefSeq" id="XP_025359167.1">
    <property type="nucleotide sequence ID" value="XM_025504836.1"/>
</dbReference>
<evidence type="ECO:0000256" key="1">
    <source>
        <dbReference type="SAM" id="Phobius"/>
    </source>
</evidence>